<protein>
    <recommendedName>
        <fullName evidence="5">Pneumococcal surface protein</fullName>
    </recommendedName>
</protein>
<evidence type="ECO:0000313" key="3">
    <source>
        <dbReference type="EMBL" id="AET64300.1"/>
    </source>
</evidence>
<dbReference type="GeneID" id="12510098"/>
<evidence type="ECO:0000256" key="1">
    <source>
        <dbReference type="SAM" id="Coils"/>
    </source>
</evidence>
<dbReference type="HOGENOM" id="CLU_643425_0_0_2"/>
<evidence type="ECO:0000313" key="4">
    <source>
        <dbReference type="Proteomes" id="UP000005877"/>
    </source>
</evidence>
<dbReference type="OrthoDB" id="385670at2157"/>
<dbReference type="KEGG" id="mhi:Mhar_0929"/>
<evidence type="ECO:0000256" key="2">
    <source>
        <dbReference type="SAM" id="MobiDB-lite"/>
    </source>
</evidence>
<evidence type="ECO:0008006" key="5">
    <source>
        <dbReference type="Google" id="ProtNLM"/>
    </source>
</evidence>
<feature type="coiled-coil region" evidence="1">
    <location>
        <begin position="338"/>
        <end position="400"/>
    </location>
</feature>
<keyword evidence="1" id="KW-0175">Coiled coil</keyword>
<dbReference type="STRING" id="1110509.Mhar_0929"/>
<proteinExistence type="predicted"/>
<keyword evidence="4" id="KW-1185">Reference proteome</keyword>
<name>G7WLJ7_METH6</name>
<dbReference type="EMBL" id="CP003117">
    <property type="protein sequence ID" value="AET64300.1"/>
    <property type="molecule type" value="Genomic_DNA"/>
</dbReference>
<feature type="region of interest" description="Disordered" evidence="2">
    <location>
        <begin position="1"/>
        <end position="26"/>
    </location>
</feature>
<dbReference type="Proteomes" id="UP000005877">
    <property type="component" value="Chromosome"/>
</dbReference>
<accession>G7WLJ7</accession>
<sequence>MKWLKKIFSKESPPPAPAEEPPKLDLSRVDGWIADRSADSGFEGGVRSLYASIEGVARDLERDLSALESAEPAEEAPPRLLKAGTATRETVVRQMRVLAGKLAPPRRVDQASAEEYHSTILKLLQNTVQKFGRAQRYTAALFPGEVEAIKSDLGAISRHLSELGDLLQEREESLGAHREAASAAARVREGRGQIEALRAEISDGEALLSRLRDEEAGHQEEIEAWSRSDEGRRGREEKRYLEEKMRERDQIEMSMRDLVAPLAKALSRAVKQDDSDRIALQHREVFELLIVAPARALEGDASGALSELKSKVDLLGLRDKMRERVMEHIDHLLEDRPLHLLKARHSALTAEIEELEESLSKRGGDTARLKAKRDLVRQRISSLEAELEDRRRSLALLEDRLSGDLSDLKGRLEEIAESPLEVDPYR</sequence>
<dbReference type="AlphaFoldDB" id="G7WLJ7"/>
<dbReference type="RefSeq" id="WP_014586485.1">
    <property type="nucleotide sequence ID" value="NC_017527.1"/>
</dbReference>
<reference evidence="3 4" key="1">
    <citation type="journal article" date="2012" name="PLoS ONE">
        <title>The genome characteristics and predicted function of methyl-group oxidation pathway in the obligate aceticlastic methanogens, Methanosaeta spp.</title>
        <authorList>
            <person name="Zhu J."/>
            <person name="Zheng H."/>
            <person name="Ai G."/>
            <person name="Zhang G."/>
            <person name="Liu D."/>
            <person name="Liu X."/>
            <person name="Dong X."/>
        </authorList>
    </citation>
    <scope>NUCLEOTIDE SEQUENCE [LARGE SCALE GENOMIC DNA]</scope>
    <source>
        <strain evidence="3 4">6Ac</strain>
    </source>
</reference>
<dbReference type="PATRIC" id="fig|1110509.7.peg.1042"/>
<feature type="coiled-coil region" evidence="1">
    <location>
        <begin position="194"/>
        <end position="228"/>
    </location>
</feature>
<gene>
    <name evidence="3" type="ordered locus">Mhar_0929</name>
</gene>
<organism evidence="3 4">
    <name type="scientific">Methanothrix harundinacea (strain 6Ac)</name>
    <name type="common">Methanosaeta harundinacea</name>
    <dbReference type="NCBI Taxonomy" id="1110509"/>
    <lineage>
        <taxon>Archaea</taxon>
        <taxon>Methanobacteriati</taxon>
        <taxon>Methanobacteriota</taxon>
        <taxon>Stenosarchaea group</taxon>
        <taxon>Methanomicrobia</taxon>
        <taxon>Methanotrichales</taxon>
        <taxon>Methanotrichaceae</taxon>
        <taxon>Methanothrix</taxon>
    </lineage>
</organism>